<evidence type="ECO:0000256" key="12">
    <source>
        <dbReference type="SAM" id="Phobius"/>
    </source>
</evidence>
<accession>A0ABQ7QH41</accession>
<dbReference type="EMBL" id="JAHIBW010000015">
    <property type="protein sequence ID" value="KAG7304540.1"/>
    <property type="molecule type" value="Genomic_DNA"/>
</dbReference>
<feature type="region of interest" description="Disordered" evidence="11">
    <location>
        <begin position="862"/>
        <end position="889"/>
    </location>
</feature>
<evidence type="ECO:0000313" key="16">
    <source>
        <dbReference type="Proteomes" id="UP000823941"/>
    </source>
</evidence>
<dbReference type="PANTHER" id="PTHR31764:SF0">
    <property type="entry name" value="GENERATIVE CELL SPECIFIC-1_HAP2 DOMAIN-CONTAINING PROTEIN"/>
    <property type="match status" value="1"/>
</dbReference>
<sequence>MYAKTGLLMIICAWSVVSGMEGAEGIPNEESSQVEVKAFFITNDHNKLEGEGDMEPRRFQRGQLDHGLLPDCDQKLALTIKLPSGAGKSDGEEYIPVEQVVSAGARARLLNPYVLRLRRDAPQQAYPLTLRGTVTVMKSEDDSLQRNRRDVVLSEGDQWAKGLAYIQRLLNTESISSFKKGLTNSSVEPTDLYKKSFYNFSLPKISMKNANFSVDDLQKKVNVPAPKKPVASCRGNSFDSWKRKKRHEHNIIIENSVDEDKMPIWRAKDQADSYMAATETENLIQKAKDAVKPNDKYGDERSARNSLKSQSKYNRMLKNDNSMANINNKQFTLYEIGDPEFWHNVNVQLFEKETDSSGKTVWNDLTMGNIASVGPQSPQYEGPGLAARYRSLDWLDRCQFSLPNQPVCLLVAEGDPFDERADSEDETSYMIVPEEDISGADHIFRKRYSNYSDISSGDNAQQSSRVVVRTSRAWAGAPEDSLSVVTRGGGTYLALPLRGPRAQIDLEARADHNTLVRVGASGRINTVTSDATRPARASVTVHATNTGLAAASFSVVLKDCGPELSLGLQRATRSAAQLVPPRHTRRYSLSLPATLPAHTTRCSVSLVNDRGKAVATRDAAVKQGDRCFCVWHCDCVCLSEDPKLLCQPLPPALLAAAGVPAPARPRSRPRRASGLLTSLMRSCSSGVGPDFFCSTLIRIIAFAWLAIFSLLVAGFVKGLIGVFSLRVAYFWLEYVARLPPKPLRAYQEPWLKECKVKIDKQGWAVHPRTGQRTVHSMTLMRMILLNSTLFVTLAAMTLNNWIRYLISSEAKKETVVLPTYGAKYHTMDVQMKPLLLENYRRAEACQSSLDSEQDEQYVLTQMQKSRESLAKSHRKHSAMSGGHSSSTHR</sequence>
<comment type="caution">
    <text evidence="15">The sequence shown here is derived from an EMBL/GenBank/DDBJ whole genome shotgun (WGS) entry which is preliminary data.</text>
</comment>
<evidence type="ECO:0000259" key="14">
    <source>
        <dbReference type="Pfam" id="PF10699"/>
    </source>
</evidence>
<evidence type="ECO:0000256" key="8">
    <source>
        <dbReference type="ARBA" id="ARBA00023136"/>
    </source>
</evidence>
<keyword evidence="4 12" id="KW-0812">Transmembrane</keyword>
<keyword evidence="5 13" id="KW-0732">Signal</keyword>
<evidence type="ECO:0000256" key="7">
    <source>
        <dbReference type="ARBA" id="ARBA00023121"/>
    </source>
</evidence>
<gene>
    <name evidence="15" type="ORF">JYU34_011489</name>
</gene>
<reference evidence="15 16" key="1">
    <citation type="submission" date="2021-06" db="EMBL/GenBank/DDBJ databases">
        <title>A haploid diamondback moth (Plutella xylostella L.) genome assembly resolves 31 chromosomes and identifies a diamide resistance mutation.</title>
        <authorList>
            <person name="Ward C.M."/>
            <person name="Perry K.D."/>
            <person name="Baker G."/>
            <person name="Powis K."/>
            <person name="Heckel D.G."/>
            <person name="Baxter S.W."/>
        </authorList>
    </citation>
    <scope>NUCLEOTIDE SEQUENCE [LARGE SCALE GENOMIC DNA]</scope>
    <source>
        <strain evidence="15 16">LV</strain>
        <tissue evidence="15">Single pupa</tissue>
    </source>
</reference>
<protein>
    <recommendedName>
        <fullName evidence="14">Generative cell specific-1/HAP2 domain-containing protein</fullName>
    </recommendedName>
</protein>
<keyword evidence="9" id="KW-1015">Disulfide bond</keyword>
<dbReference type="InterPro" id="IPR018928">
    <property type="entry name" value="HAP2/GCS1_dom"/>
</dbReference>
<dbReference type="Proteomes" id="UP000823941">
    <property type="component" value="Chromosome 15"/>
</dbReference>
<evidence type="ECO:0000256" key="1">
    <source>
        <dbReference type="ARBA" id="ARBA00004251"/>
    </source>
</evidence>
<keyword evidence="8 12" id="KW-0472">Membrane</keyword>
<keyword evidence="16" id="KW-1185">Reference proteome</keyword>
<feature type="chain" id="PRO_5045791294" description="Generative cell specific-1/HAP2 domain-containing protein" evidence="13">
    <location>
        <begin position="20"/>
        <end position="889"/>
    </location>
</feature>
<keyword evidence="7" id="KW-0446">Lipid-binding</keyword>
<evidence type="ECO:0000256" key="9">
    <source>
        <dbReference type="ARBA" id="ARBA00023157"/>
    </source>
</evidence>
<evidence type="ECO:0000256" key="11">
    <source>
        <dbReference type="SAM" id="MobiDB-lite"/>
    </source>
</evidence>
<evidence type="ECO:0000256" key="4">
    <source>
        <dbReference type="ARBA" id="ARBA00022692"/>
    </source>
</evidence>
<keyword evidence="6 12" id="KW-1133">Transmembrane helix</keyword>
<comment type="similarity">
    <text evidence="2">Belongs to the HAP2/GCS1 family.</text>
</comment>
<feature type="transmembrane region" description="Helical" evidence="12">
    <location>
        <begin position="699"/>
        <end position="732"/>
    </location>
</feature>
<feature type="transmembrane region" description="Helical" evidence="12">
    <location>
        <begin position="782"/>
        <end position="802"/>
    </location>
</feature>
<dbReference type="PANTHER" id="PTHR31764">
    <property type="entry name" value="PROTEIN HAPLESS 2"/>
    <property type="match status" value="1"/>
</dbReference>
<comment type="subcellular location">
    <subcellularLocation>
        <location evidence="1">Cell membrane</location>
        <topology evidence="1">Single-pass type I membrane protein</topology>
    </subcellularLocation>
</comment>
<evidence type="ECO:0000256" key="6">
    <source>
        <dbReference type="ARBA" id="ARBA00022989"/>
    </source>
</evidence>
<proteinExistence type="inferred from homology"/>
<evidence type="ECO:0000256" key="2">
    <source>
        <dbReference type="ARBA" id="ARBA00010929"/>
    </source>
</evidence>
<keyword evidence="3" id="KW-1003">Cell membrane</keyword>
<dbReference type="Pfam" id="PF10699">
    <property type="entry name" value="HAP2-GCS1"/>
    <property type="match status" value="1"/>
</dbReference>
<keyword evidence="10" id="KW-0278">Fertilization</keyword>
<evidence type="ECO:0000256" key="3">
    <source>
        <dbReference type="ARBA" id="ARBA00022475"/>
    </source>
</evidence>
<evidence type="ECO:0000256" key="13">
    <source>
        <dbReference type="SAM" id="SignalP"/>
    </source>
</evidence>
<evidence type="ECO:0000256" key="5">
    <source>
        <dbReference type="ARBA" id="ARBA00022729"/>
    </source>
</evidence>
<feature type="domain" description="Generative cell specific-1/HAP2" evidence="14">
    <location>
        <begin position="488"/>
        <end position="622"/>
    </location>
</feature>
<name>A0ABQ7QH41_PLUXY</name>
<organism evidence="15 16">
    <name type="scientific">Plutella xylostella</name>
    <name type="common">Diamondback moth</name>
    <name type="synonym">Plutella maculipennis</name>
    <dbReference type="NCBI Taxonomy" id="51655"/>
    <lineage>
        <taxon>Eukaryota</taxon>
        <taxon>Metazoa</taxon>
        <taxon>Ecdysozoa</taxon>
        <taxon>Arthropoda</taxon>
        <taxon>Hexapoda</taxon>
        <taxon>Insecta</taxon>
        <taxon>Pterygota</taxon>
        <taxon>Neoptera</taxon>
        <taxon>Endopterygota</taxon>
        <taxon>Lepidoptera</taxon>
        <taxon>Glossata</taxon>
        <taxon>Ditrysia</taxon>
        <taxon>Yponomeutoidea</taxon>
        <taxon>Plutellidae</taxon>
        <taxon>Plutella</taxon>
    </lineage>
</organism>
<evidence type="ECO:0000256" key="10">
    <source>
        <dbReference type="ARBA" id="ARBA00023279"/>
    </source>
</evidence>
<dbReference type="InterPro" id="IPR040326">
    <property type="entry name" value="HAP2/GCS1"/>
</dbReference>
<evidence type="ECO:0000313" key="15">
    <source>
        <dbReference type="EMBL" id="KAG7304540.1"/>
    </source>
</evidence>
<feature type="signal peptide" evidence="13">
    <location>
        <begin position="1"/>
        <end position="19"/>
    </location>
</feature>